<feature type="transmembrane region" description="Helical" evidence="1">
    <location>
        <begin position="246"/>
        <end position="263"/>
    </location>
</feature>
<sequence length="402" mass="48327">MVFISLLFIKERKLFLVNVISVLLLFISLLVWKHFVTTYQNEVVQSEIKIISKSQNYYLIEYSNKRYVLFRNSYDFDVGDKILSTFSINNFNNESKNFWYSKFVFGFIKLKNYSKIEFDLSWIERFFNLNFFNRESYKNMTLPLLFGKYDSDSNILDISRSLGIVHLIVISGFHFNIIFTIFKKIFVRLKFNFDVYLPLLILSIYFIFVNFSVSTLRAYIYIVLVNFINLVKIREKDKFYFVNQKLFVVFITLLISLIINPFFIFTISFWYSYLITIVILVFRRIEKTKKKIFLNKISIFFYCYCFSLLISLTNQNNFNILSILNIFIFSFVIEFSIILNLIFWFIPDIVDFYYLFFKLIFNFFNIVNVTLTTDFHLNLNLVLCLIFTILISKLVINNLNIT</sequence>
<feature type="transmembrane region" description="Helical" evidence="1">
    <location>
        <begin position="194"/>
        <end position="212"/>
    </location>
</feature>
<proteinExistence type="predicted"/>
<keyword evidence="1" id="KW-0812">Transmembrane</keyword>
<gene>
    <name evidence="3" type="ORF">FOY43_01640</name>
</gene>
<reference evidence="4" key="1">
    <citation type="submission" date="2019-07" db="EMBL/GenBank/DDBJ databases">
        <title>Complete genome sequences of three Mycoplasma sp. 1220 strains.</title>
        <authorList>
            <person name="Grozner D."/>
            <person name="Forro B."/>
            <person name="Kovacs A.B."/>
            <person name="Marton S."/>
            <person name="Banyai K."/>
            <person name="Kreizinger Z."/>
            <person name="Sulyok K.M."/>
            <person name="Gyuranecz M."/>
        </authorList>
    </citation>
    <scope>NUCLEOTIDE SEQUENCE [LARGE SCALE GENOMIC DNA]</scope>
    <source>
        <strain evidence="4">MYCAV93</strain>
    </source>
</reference>
<dbReference type="Pfam" id="PF03772">
    <property type="entry name" value="Competence"/>
    <property type="match status" value="1"/>
</dbReference>
<dbReference type="NCBIfam" id="TIGR00360">
    <property type="entry name" value="ComEC_N-term"/>
    <property type="match status" value="1"/>
</dbReference>
<feature type="transmembrane region" description="Helical" evidence="1">
    <location>
        <begin position="163"/>
        <end position="182"/>
    </location>
</feature>
<accession>A0A5B8JGK9</accession>
<dbReference type="EMBL" id="CP041663">
    <property type="protein sequence ID" value="QDY88363.1"/>
    <property type="molecule type" value="Genomic_DNA"/>
</dbReference>
<protein>
    <recommendedName>
        <fullName evidence="2">ComEC/Rec2-related protein domain-containing protein</fullName>
    </recommendedName>
</protein>
<evidence type="ECO:0000313" key="3">
    <source>
        <dbReference type="EMBL" id="QDY88363.1"/>
    </source>
</evidence>
<dbReference type="AlphaFoldDB" id="A0A5B8JGK9"/>
<evidence type="ECO:0000313" key="4">
    <source>
        <dbReference type="Proteomes" id="UP000317512"/>
    </source>
</evidence>
<feature type="transmembrane region" description="Helical" evidence="1">
    <location>
        <begin position="320"/>
        <end position="345"/>
    </location>
</feature>
<keyword evidence="1" id="KW-1133">Transmembrane helix</keyword>
<evidence type="ECO:0000256" key="1">
    <source>
        <dbReference type="SAM" id="Phobius"/>
    </source>
</evidence>
<dbReference type="OrthoDB" id="401282at2"/>
<feature type="transmembrane region" description="Helical" evidence="1">
    <location>
        <begin position="377"/>
        <end position="396"/>
    </location>
</feature>
<keyword evidence="1" id="KW-0472">Membrane</keyword>
<feature type="transmembrane region" description="Helical" evidence="1">
    <location>
        <begin position="14"/>
        <end position="32"/>
    </location>
</feature>
<feature type="domain" description="ComEC/Rec2-related protein" evidence="2">
    <location>
        <begin position="152"/>
        <end position="389"/>
    </location>
</feature>
<name>A0A5B8JGK9_9MOLU</name>
<dbReference type="InterPro" id="IPR004477">
    <property type="entry name" value="ComEC_N"/>
</dbReference>
<feature type="transmembrane region" description="Helical" evidence="1">
    <location>
        <begin position="352"/>
        <end position="371"/>
    </location>
</feature>
<evidence type="ECO:0000259" key="2">
    <source>
        <dbReference type="Pfam" id="PF03772"/>
    </source>
</evidence>
<dbReference type="Proteomes" id="UP000317512">
    <property type="component" value="Chromosome"/>
</dbReference>
<feature type="transmembrane region" description="Helical" evidence="1">
    <location>
        <begin position="269"/>
        <end position="285"/>
    </location>
</feature>
<dbReference type="NCBIfam" id="NF045979">
    <property type="entry name" value="ComEC_MAG0480"/>
    <property type="match status" value="1"/>
</dbReference>
<organism evidence="3 4">
    <name type="scientific">Mycoplasma anserisalpingitidis</name>
    <dbReference type="NCBI Taxonomy" id="519450"/>
    <lineage>
        <taxon>Bacteria</taxon>
        <taxon>Bacillati</taxon>
        <taxon>Mycoplasmatota</taxon>
        <taxon>Mollicutes</taxon>
        <taxon>Mycoplasmataceae</taxon>
        <taxon>Mycoplasma</taxon>
    </lineage>
</organism>
<feature type="transmembrane region" description="Helical" evidence="1">
    <location>
        <begin position="297"/>
        <end position="314"/>
    </location>
</feature>